<dbReference type="AlphaFoldDB" id="A0A975CNZ6"/>
<organism evidence="1 2">
    <name type="scientific">Ottowia testudinis</name>
    <dbReference type="NCBI Taxonomy" id="2816950"/>
    <lineage>
        <taxon>Bacteria</taxon>
        <taxon>Pseudomonadati</taxon>
        <taxon>Pseudomonadota</taxon>
        <taxon>Betaproteobacteria</taxon>
        <taxon>Burkholderiales</taxon>
        <taxon>Comamonadaceae</taxon>
        <taxon>Ottowia</taxon>
    </lineage>
</organism>
<dbReference type="Gene3D" id="3.30.420.40">
    <property type="match status" value="2"/>
</dbReference>
<accession>A0A975CNZ6</accession>
<dbReference type="InterPro" id="IPR043129">
    <property type="entry name" value="ATPase_NBD"/>
</dbReference>
<dbReference type="InterPro" id="IPR000600">
    <property type="entry name" value="ROK"/>
</dbReference>
<dbReference type="PROSITE" id="PS01125">
    <property type="entry name" value="ROK"/>
    <property type="match status" value="1"/>
</dbReference>
<dbReference type="PANTHER" id="PTHR18964:SF174">
    <property type="entry name" value="D-ALLOSE KINASE-RELATED"/>
    <property type="match status" value="1"/>
</dbReference>
<dbReference type="RefSeq" id="WP_208010919.1">
    <property type="nucleotide sequence ID" value="NZ_CP071796.1"/>
</dbReference>
<dbReference type="Proteomes" id="UP000663903">
    <property type="component" value="Chromosome"/>
</dbReference>
<protein>
    <submittedName>
        <fullName evidence="1">ROK family protein</fullName>
    </submittedName>
</protein>
<evidence type="ECO:0000313" key="2">
    <source>
        <dbReference type="Proteomes" id="UP000663903"/>
    </source>
</evidence>
<dbReference type="InterPro" id="IPR049874">
    <property type="entry name" value="ROK_cs"/>
</dbReference>
<dbReference type="PANTHER" id="PTHR18964">
    <property type="entry name" value="ROK (REPRESSOR, ORF, KINASE) FAMILY"/>
    <property type="match status" value="1"/>
</dbReference>
<dbReference type="KEGG" id="otd:J1M35_09240"/>
<name>A0A975CNZ6_9BURK</name>
<evidence type="ECO:0000313" key="1">
    <source>
        <dbReference type="EMBL" id="QTD47023.1"/>
    </source>
</evidence>
<dbReference type="EMBL" id="CP071796">
    <property type="protein sequence ID" value="QTD47023.1"/>
    <property type="molecule type" value="Genomic_DNA"/>
</dbReference>
<dbReference type="GO" id="GO:0004396">
    <property type="term" value="F:hexokinase activity"/>
    <property type="evidence" value="ECO:0007669"/>
    <property type="project" value="TreeGrafter"/>
</dbReference>
<reference evidence="1" key="1">
    <citation type="submission" date="2021-03" db="EMBL/GenBank/DDBJ databases">
        <title>Ottowia sp. 27C isolated from the cloaca of a Giant Asian pond turtle (Heosemys grandis).</title>
        <authorList>
            <person name="Spergser J."/>
            <person name="Busse H.-J."/>
        </authorList>
    </citation>
    <scope>NUCLEOTIDE SEQUENCE</scope>
    <source>
        <strain evidence="1">27C</strain>
    </source>
</reference>
<dbReference type="Pfam" id="PF00480">
    <property type="entry name" value="ROK"/>
    <property type="match status" value="1"/>
</dbReference>
<keyword evidence="2" id="KW-1185">Reference proteome</keyword>
<proteinExistence type="predicted"/>
<dbReference type="SUPFAM" id="SSF53067">
    <property type="entry name" value="Actin-like ATPase domain"/>
    <property type="match status" value="1"/>
</dbReference>
<gene>
    <name evidence="1" type="ORF">J1M35_09240</name>
</gene>
<dbReference type="CDD" id="cd24066">
    <property type="entry name" value="ASKHA_NBD_ROK_EcFRK-like"/>
    <property type="match status" value="1"/>
</dbReference>
<sequence length="308" mass="31263">MTALRLGIDLGGTKIEIAALDAQGAFVLRERVPTPRGDYPATLRAIAALVEQAEQRLGVAGLPLGMGIPGSLSPRTGRVRNANSTALNGQPLGDDLQALLQRPVRLENDANCLALSEATDGAGAGAGVVFAAILGTGVGAGVAVHGRVLRGCNGVAGEWGHNPLPRADAHELAPVCWCGRAGCQELFLSGPGLAADHARCGAAALSTADIVAAARAGDGAAAASLTRYAERLARALAQVINVLDPDVIVLGGGMSNVGALYEQVPRLWAPHVFSDVVRTALRPARHGDSSGVRGAAWLAAGGDLLASR</sequence>